<dbReference type="InterPro" id="IPR036259">
    <property type="entry name" value="MFS_trans_sf"/>
</dbReference>
<feature type="transmembrane region" description="Helical" evidence="9">
    <location>
        <begin position="388"/>
        <end position="404"/>
    </location>
</feature>
<feature type="transmembrane region" description="Helical" evidence="9">
    <location>
        <begin position="416"/>
        <end position="437"/>
    </location>
</feature>
<evidence type="ECO:0000256" key="1">
    <source>
        <dbReference type="ARBA" id="ARBA00004651"/>
    </source>
</evidence>
<evidence type="ECO:0000256" key="6">
    <source>
        <dbReference type="ARBA" id="ARBA00023180"/>
    </source>
</evidence>
<keyword evidence="6" id="KW-0325">Glycoprotein</keyword>
<feature type="transmembrane region" description="Helical" evidence="9">
    <location>
        <begin position="173"/>
        <end position="192"/>
    </location>
</feature>
<dbReference type="InterPro" id="IPR005829">
    <property type="entry name" value="Sugar_transporter_CS"/>
</dbReference>
<keyword evidence="12" id="KW-1185">Reference proteome</keyword>
<evidence type="ECO:0000256" key="7">
    <source>
        <dbReference type="ARBA" id="ARBA00024348"/>
    </source>
</evidence>
<keyword evidence="3 9" id="KW-0812">Transmembrane</keyword>
<dbReference type="Proteomes" id="UP000198287">
    <property type="component" value="Unassembled WGS sequence"/>
</dbReference>
<feature type="transmembrane region" description="Helical" evidence="9">
    <location>
        <begin position="89"/>
        <end position="107"/>
    </location>
</feature>
<dbReference type="GO" id="GO:0005886">
    <property type="term" value="C:plasma membrane"/>
    <property type="evidence" value="ECO:0007669"/>
    <property type="project" value="UniProtKB-SubCell"/>
</dbReference>
<proteinExistence type="inferred from homology"/>
<dbReference type="PANTHER" id="PTHR48021">
    <property type="match status" value="1"/>
</dbReference>
<feature type="transmembrane region" description="Helical" evidence="9">
    <location>
        <begin position="291"/>
        <end position="311"/>
    </location>
</feature>
<evidence type="ECO:0000256" key="3">
    <source>
        <dbReference type="ARBA" id="ARBA00022692"/>
    </source>
</evidence>
<dbReference type="PROSITE" id="PS00217">
    <property type="entry name" value="SUGAR_TRANSPORT_2"/>
    <property type="match status" value="1"/>
</dbReference>
<organism evidence="11 12">
    <name type="scientific">Folsomia candida</name>
    <name type="common">Springtail</name>
    <dbReference type="NCBI Taxonomy" id="158441"/>
    <lineage>
        <taxon>Eukaryota</taxon>
        <taxon>Metazoa</taxon>
        <taxon>Ecdysozoa</taxon>
        <taxon>Arthropoda</taxon>
        <taxon>Hexapoda</taxon>
        <taxon>Collembola</taxon>
        <taxon>Entomobryomorpha</taxon>
        <taxon>Isotomoidea</taxon>
        <taxon>Isotomidae</taxon>
        <taxon>Proisotominae</taxon>
        <taxon>Folsomia</taxon>
    </lineage>
</organism>
<dbReference type="OMA" id="WATYLFY"/>
<accession>A0A226F130</accession>
<protein>
    <submittedName>
        <fullName evidence="11">Facilitated trehalose transporter Tret1-2</fullName>
    </submittedName>
</protein>
<feature type="domain" description="Major facilitator superfamily (MFS) profile" evidence="10">
    <location>
        <begin position="15"/>
        <end position="443"/>
    </location>
</feature>
<sequence>MSFEIQRGTFSRRLPQFVAAGSAALGALALGTVAGWTSTSLPDMKLEPEFIHVSNESFSWVGSIAPIGACVSGPLSGFLLGVIGRKGTMLLISPLFVLGWLLIGFATSIDMVYAGRFLTGVGGGTFSLVVPCYVSECSESCIRGTLGSALQLMINFGVLIAFTVGYFVNWSTLAFVSSSIPVIVCGLMLLMPESPRYLLMKKNKVAASKALQWLRGATSHEEVMEELNLVQAAIEDDNGVTFRDYLSPCILKPVTISLALMLYQQWNGNNAVIFYTVQIFQAAGSSLNPNIATIIVGAIQVIASIVAAALMDKAGRRILLLVSGVSMTIALAVMGGFFQMKEDLMDIDDLGWLPLLCLVVFIVGFSLGFGPIAWLLAGEILPSKVRGIASALATSFNWFNAFVVTKAFDNIQLSIGIQWCFWIFAIITVFANAYVYVCVPETRGKTLEEIQMLFVPRKTYS</sequence>
<dbReference type="PANTHER" id="PTHR48021:SF1">
    <property type="entry name" value="GH07001P-RELATED"/>
    <property type="match status" value="1"/>
</dbReference>
<evidence type="ECO:0000259" key="10">
    <source>
        <dbReference type="PROSITE" id="PS50850"/>
    </source>
</evidence>
<keyword evidence="2" id="KW-1003">Cell membrane</keyword>
<evidence type="ECO:0000256" key="9">
    <source>
        <dbReference type="SAM" id="Phobius"/>
    </source>
</evidence>
<dbReference type="AlphaFoldDB" id="A0A226F130"/>
<feature type="transmembrane region" description="Helical" evidence="9">
    <location>
        <begin position="318"/>
        <end position="340"/>
    </location>
</feature>
<dbReference type="GO" id="GO:0051119">
    <property type="term" value="F:sugar transmembrane transporter activity"/>
    <property type="evidence" value="ECO:0007669"/>
    <property type="project" value="InterPro"/>
</dbReference>
<feature type="transmembrane region" description="Helical" evidence="9">
    <location>
        <begin position="113"/>
        <end position="134"/>
    </location>
</feature>
<reference evidence="11 12" key="1">
    <citation type="submission" date="2015-12" db="EMBL/GenBank/DDBJ databases">
        <title>The genome of Folsomia candida.</title>
        <authorList>
            <person name="Faddeeva A."/>
            <person name="Derks M.F."/>
            <person name="Anvar Y."/>
            <person name="Smit S."/>
            <person name="Van Straalen N."/>
            <person name="Roelofs D."/>
        </authorList>
    </citation>
    <scope>NUCLEOTIDE SEQUENCE [LARGE SCALE GENOMIC DNA]</scope>
    <source>
        <strain evidence="11 12">VU population</strain>
        <tissue evidence="11">Whole body</tissue>
    </source>
</reference>
<comment type="subcellular location">
    <subcellularLocation>
        <location evidence="1">Cell membrane</location>
        <topology evidence="1">Multi-pass membrane protein</topology>
    </subcellularLocation>
</comment>
<name>A0A226F130_FOLCA</name>
<dbReference type="EMBL" id="LNIX01000001">
    <property type="protein sequence ID" value="OXA63080.1"/>
    <property type="molecule type" value="Genomic_DNA"/>
</dbReference>
<feature type="transmembrane region" description="Helical" evidence="9">
    <location>
        <begin position="59"/>
        <end position="82"/>
    </location>
</feature>
<dbReference type="Gene3D" id="1.20.1250.20">
    <property type="entry name" value="MFS general substrate transporter like domains"/>
    <property type="match status" value="1"/>
</dbReference>
<evidence type="ECO:0000256" key="4">
    <source>
        <dbReference type="ARBA" id="ARBA00022989"/>
    </source>
</evidence>
<dbReference type="NCBIfam" id="TIGR00879">
    <property type="entry name" value="SP"/>
    <property type="match status" value="1"/>
</dbReference>
<evidence type="ECO:0000256" key="2">
    <source>
        <dbReference type="ARBA" id="ARBA00022475"/>
    </source>
</evidence>
<evidence type="ECO:0000313" key="11">
    <source>
        <dbReference type="EMBL" id="OXA63080.1"/>
    </source>
</evidence>
<evidence type="ECO:0000256" key="5">
    <source>
        <dbReference type="ARBA" id="ARBA00023136"/>
    </source>
</evidence>
<gene>
    <name evidence="11" type="ORF">Fcan01_02088</name>
</gene>
<dbReference type="PRINTS" id="PR00171">
    <property type="entry name" value="SUGRTRNSPORT"/>
</dbReference>
<keyword evidence="4 9" id="KW-1133">Transmembrane helix</keyword>
<dbReference type="InterPro" id="IPR020846">
    <property type="entry name" value="MFS_dom"/>
</dbReference>
<dbReference type="InterPro" id="IPR044775">
    <property type="entry name" value="MFS_ERD6/Tret1-like"/>
</dbReference>
<evidence type="ECO:0000313" key="12">
    <source>
        <dbReference type="Proteomes" id="UP000198287"/>
    </source>
</evidence>
<dbReference type="InterPro" id="IPR050549">
    <property type="entry name" value="MFS_Trehalose_Transporter"/>
</dbReference>
<keyword evidence="5 9" id="KW-0472">Membrane</keyword>
<dbReference type="FunFam" id="1.20.1250.20:FF:000055">
    <property type="entry name" value="Facilitated trehalose transporter Tret1-2 homolog"/>
    <property type="match status" value="1"/>
</dbReference>
<feature type="transmembrane region" description="Helical" evidence="9">
    <location>
        <begin position="146"/>
        <end position="167"/>
    </location>
</feature>
<dbReference type="InterPro" id="IPR005828">
    <property type="entry name" value="MFS_sugar_transport-like"/>
</dbReference>
<dbReference type="PROSITE" id="PS50850">
    <property type="entry name" value="MFS"/>
    <property type="match status" value="1"/>
</dbReference>
<evidence type="ECO:0000256" key="8">
    <source>
        <dbReference type="RuleBase" id="RU003346"/>
    </source>
</evidence>
<dbReference type="PROSITE" id="PS00216">
    <property type="entry name" value="SUGAR_TRANSPORT_1"/>
    <property type="match status" value="1"/>
</dbReference>
<dbReference type="Pfam" id="PF00083">
    <property type="entry name" value="Sugar_tr"/>
    <property type="match status" value="1"/>
</dbReference>
<dbReference type="CDD" id="cd17358">
    <property type="entry name" value="MFS_GLUT6_8_Class3_like"/>
    <property type="match status" value="1"/>
</dbReference>
<comment type="similarity">
    <text evidence="7">Belongs to the major facilitator superfamily. Sugar transporter (TC 2.A.1.1) family. Trehalose transporter subfamily.</text>
</comment>
<keyword evidence="8" id="KW-0813">Transport</keyword>
<comment type="caution">
    <text evidence="11">The sequence shown here is derived from an EMBL/GenBank/DDBJ whole genome shotgun (WGS) entry which is preliminary data.</text>
</comment>
<dbReference type="InterPro" id="IPR003663">
    <property type="entry name" value="Sugar/inositol_transpt"/>
</dbReference>
<feature type="transmembrane region" description="Helical" evidence="9">
    <location>
        <begin position="352"/>
        <end position="376"/>
    </location>
</feature>
<dbReference type="OrthoDB" id="6612291at2759"/>
<dbReference type="SUPFAM" id="SSF103473">
    <property type="entry name" value="MFS general substrate transporter"/>
    <property type="match status" value="1"/>
</dbReference>